<name>A0A4R4ZK90_9ACTN</name>
<evidence type="ECO:0000313" key="4">
    <source>
        <dbReference type="EMBL" id="TDD58466.1"/>
    </source>
</evidence>
<protein>
    <submittedName>
        <fullName evidence="4">Transglutaminase domain-containing protein</fullName>
    </submittedName>
</protein>
<keyword evidence="2" id="KW-0812">Transmembrane</keyword>
<feature type="compositionally biased region" description="Low complexity" evidence="1">
    <location>
        <begin position="559"/>
        <end position="579"/>
    </location>
</feature>
<dbReference type="SUPFAM" id="SSF54001">
    <property type="entry name" value="Cysteine proteinases"/>
    <property type="match status" value="1"/>
</dbReference>
<feature type="domain" description="Transglutaminase-like" evidence="3">
    <location>
        <begin position="478"/>
        <end position="548"/>
    </location>
</feature>
<feature type="region of interest" description="Disordered" evidence="1">
    <location>
        <begin position="552"/>
        <end position="598"/>
    </location>
</feature>
<sequence>MTGHARISIAAWGATVLGSLVLTPVFSGPFLFISAFLCAIITGVGVLLQNLRAPRIVVPLVQLVVLVELLSLFFLKETMKFGLLPTGRTAIEFNSEMVSALNSINQYAAPLPPDSNLLLFATAVISATGLLIHVIAVQLRQAAWAGLLLLIMYTVPAATVHGGLPALLFIPPAIGYIVLLSAEGRTRLSRWGRRISGVSHLDAAEPVEASALGQAGRRIGLSVVALAALIPALIPALPEGVIGNGLAGGGVGGTGVGASISTTTPMLDMGKNLDRGVNDVALTYKGSPSGGVYLKLTALDQFDGNTWTISQRGPGQKIGNEPLSPPGLNRDASQVPKIKLEVDVSRVFRSAFAPVPYPTQTISLRRDWVYDKASSDVYSTGGQVVGGKKYTVTSYDVQPTEEQLSNAITRGAPDQFTSQVPRKVPQEIKDLTAQVTGNNTNKYAMAVALQQWFRSTGKYTYDLESKRGSGMNALRDFLIDNKSGYCEQFATGMALMARIAGIPSRVAIGFLPGQAGKDGQYTVRMHDMHAWPELYFEDTGWVRFEPTPAARVASAPGWTTPSTTPTNPTTAPTTAPTTPGESEDPGIQKPNNGRDLADDGGLALDSGNWFTNGGARTIGIIALVVLVLLIPWILRSLNRRRRFSRPPSRLGAEGLWSEIRDTSRDLGLDWSDVSTPRQSGEWLITKLPEEAHPSALRLARTIEAMRYAGAADVATDLRPDVTVISKALWKQATARRRWRARLLPPSWRWYLSRGTTEASDLLDEFDLLLARLRNTVLRRRHAG</sequence>
<proteinExistence type="predicted"/>
<dbReference type="Gene3D" id="3.10.620.30">
    <property type="match status" value="1"/>
</dbReference>
<feature type="transmembrane region" description="Helical" evidence="2">
    <location>
        <begin position="614"/>
        <end position="634"/>
    </location>
</feature>
<feature type="transmembrane region" description="Helical" evidence="2">
    <location>
        <begin position="7"/>
        <end position="25"/>
    </location>
</feature>
<dbReference type="EMBL" id="SMKX01000052">
    <property type="protein sequence ID" value="TDD58466.1"/>
    <property type="molecule type" value="Genomic_DNA"/>
</dbReference>
<dbReference type="Pfam" id="PF11992">
    <property type="entry name" value="TgpA_N"/>
    <property type="match status" value="1"/>
</dbReference>
<dbReference type="InterPro" id="IPR021878">
    <property type="entry name" value="TgpA_N"/>
</dbReference>
<evidence type="ECO:0000256" key="1">
    <source>
        <dbReference type="SAM" id="MobiDB-lite"/>
    </source>
</evidence>
<evidence type="ECO:0000256" key="2">
    <source>
        <dbReference type="SAM" id="Phobius"/>
    </source>
</evidence>
<feature type="transmembrane region" description="Helical" evidence="2">
    <location>
        <begin position="56"/>
        <end position="75"/>
    </location>
</feature>
<dbReference type="Pfam" id="PF01841">
    <property type="entry name" value="Transglut_core"/>
    <property type="match status" value="1"/>
</dbReference>
<feature type="transmembrane region" description="Helical" evidence="2">
    <location>
        <begin position="142"/>
        <end position="160"/>
    </location>
</feature>
<keyword evidence="2" id="KW-1133">Transmembrane helix</keyword>
<dbReference type="SMART" id="SM00460">
    <property type="entry name" value="TGc"/>
    <property type="match status" value="1"/>
</dbReference>
<evidence type="ECO:0000259" key="3">
    <source>
        <dbReference type="SMART" id="SM00460"/>
    </source>
</evidence>
<gene>
    <name evidence="4" type="ORF">E1263_19315</name>
</gene>
<feature type="transmembrane region" description="Helical" evidence="2">
    <location>
        <begin position="117"/>
        <end position="135"/>
    </location>
</feature>
<reference evidence="4 5" key="1">
    <citation type="submission" date="2019-03" db="EMBL/GenBank/DDBJ databases">
        <title>Draft genome sequences of novel Actinobacteria.</title>
        <authorList>
            <person name="Sahin N."/>
            <person name="Ay H."/>
            <person name="Saygin H."/>
        </authorList>
    </citation>
    <scope>NUCLEOTIDE SEQUENCE [LARGE SCALE GENOMIC DNA]</scope>
    <source>
        <strain evidence="4 5">JCM 13523</strain>
    </source>
</reference>
<dbReference type="PANTHER" id="PTHR42736:SF1">
    <property type="entry name" value="PROTEIN-GLUTAMINE GAMMA-GLUTAMYLTRANSFERASE"/>
    <property type="match status" value="1"/>
</dbReference>
<dbReference type="PANTHER" id="PTHR42736">
    <property type="entry name" value="PROTEIN-GLUTAMINE GAMMA-GLUTAMYLTRANSFERASE"/>
    <property type="match status" value="1"/>
</dbReference>
<keyword evidence="5" id="KW-1185">Reference proteome</keyword>
<feature type="region of interest" description="Disordered" evidence="1">
    <location>
        <begin position="310"/>
        <end position="331"/>
    </location>
</feature>
<accession>A0A4R4ZK90</accession>
<dbReference type="AlphaFoldDB" id="A0A4R4ZK90"/>
<dbReference type="RefSeq" id="WP_132169261.1">
    <property type="nucleotide sequence ID" value="NZ_SMKX01000052.1"/>
</dbReference>
<dbReference type="OrthoDB" id="9804023at2"/>
<feature type="transmembrane region" description="Helical" evidence="2">
    <location>
        <begin position="31"/>
        <end position="49"/>
    </location>
</feature>
<organism evidence="4 5">
    <name type="scientific">Kribbella antibiotica</name>
    <dbReference type="NCBI Taxonomy" id="190195"/>
    <lineage>
        <taxon>Bacteria</taxon>
        <taxon>Bacillati</taxon>
        <taxon>Actinomycetota</taxon>
        <taxon>Actinomycetes</taxon>
        <taxon>Propionibacteriales</taxon>
        <taxon>Kribbellaceae</taxon>
        <taxon>Kribbella</taxon>
    </lineage>
</organism>
<dbReference type="InterPro" id="IPR052901">
    <property type="entry name" value="Bact_TGase-like"/>
</dbReference>
<dbReference type="InterPro" id="IPR002931">
    <property type="entry name" value="Transglutaminase-like"/>
</dbReference>
<dbReference type="InterPro" id="IPR038765">
    <property type="entry name" value="Papain-like_cys_pep_sf"/>
</dbReference>
<comment type="caution">
    <text evidence="4">The sequence shown here is derived from an EMBL/GenBank/DDBJ whole genome shotgun (WGS) entry which is preliminary data.</text>
</comment>
<dbReference type="Proteomes" id="UP000295124">
    <property type="component" value="Unassembled WGS sequence"/>
</dbReference>
<keyword evidence="2" id="KW-0472">Membrane</keyword>
<evidence type="ECO:0000313" key="5">
    <source>
        <dbReference type="Proteomes" id="UP000295124"/>
    </source>
</evidence>